<dbReference type="Pfam" id="PF03551">
    <property type="entry name" value="PadR"/>
    <property type="match status" value="1"/>
</dbReference>
<dbReference type="InterPro" id="IPR036390">
    <property type="entry name" value="WH_DNA-bd_sf"/>
</dbReference>
<dbReference type="PANTHER" id="PTHR33169:SF14">
    <property type="entry name" value="TRANSCRIPTIONAL REGULATOR RV3488"/>
    <property type="match status" value="1"/>
</dbReference>
<evidence type="ECO:0000313" key="3">
    <source>
        <dbReference type="Proteomes" id="UP001431784"/>
    </source>
</evidence>
<dbReference type="Gene3D" id="1.10.10.10">
    <property type="entry name" value="Winged helix-like DNA-binding domain superfamily/Winged helix DNA-binding domain"/>
    <property type="match status" value="1"/>
</dbReference>
<dbReference type="InterPro" id="IPR005149">
    <property type="entry name" value="Tscrpt_reg_PadR_N"/>
</dbReference>
<dbReference type="InterPro" id="IPR052509">
    <property type="entry name" value="Metal_resp_DNA-bind_regulator"/>
</dbReference>
<proteinExistence type="predicted"/>
<accession>A0ABT5TED8</accession>
<name>A0ABT5TED8_9RHOB</name>
<feature type="domain" description="Transcription regulator PadR N-terminal" evidence="1">
    <location>
        <begin position="18"/>
        <end position="90"/>
    </location>
</feature>
<organism evidence="2 3">
    <name type="scientific">Roseinatronobacter alkalisoli</name>
    <dbReference type="NCBI Taxonomy" id="3028235"/>
    <lineage>
        <taxon>Bacteria</taxon>
        <taxon>Pseudomonadati</taxon>
        <taxon>Pseudomonadota</taxon>
        <taxon>Alphaproteobacteria</taxon>
        <taxon>Rhodobacterales</taxon>
        <taxon>Paracoccaceae</taxon>
        <taxon>Roseinatronobacter</taxon>
    </lineage>
</organism>
<reference evidence="2" key="1">
    <citation type="submission" date="2023-02" db="EMBL/GenBank/DDBJ databases">
        <title>Description of Roseinatronobacter alkalisoli sp. nov., an alkaliphilic bacerium isolated from soda soil.</title>
        <authorList>
            <person name="Wei W."/>
        </authorList>
    </citation>
    <scope>NUCLEOTIDE SEQUENCE</scope>
    <source>
        <strain evidence="2">HJB301</strain>
    </source>
</reference>
<dbReference type="InterPro" id="IPR036388">
    <property type="entry name" value="WH-like_DNA-bd_sf"/>
</dbReference>
<gene>
    <name evidence="2" type="ORF">PUT78_20685</name>
</gene>
<keyword evidence="3" id="KW-1185">Reference proteome</keyword>
<evidence type="ECO:0000313" key="2">
    <source>
        <dbReference type="EMBL" id="MDD7973481.1"/>
    </source>
</evidence>
<dbReference type="EMBL" id="JAQZSM010000035">
    <property type="protein sequence ID" value="MDD7973481.1"/>
    <property type="molecule type" value="Genomic_DNA"/>
</dbReference>
<dbReference type="RefSeq" id="WP_274354147.1">
    <property type="nucleotide sequence ID" value="NZ_JAQZSM010000035.1"/>
</dbReference>
<comment type="caution">
    <text evidence="2">The sequence shown here is derived from an EMBL/GenBank/DDBJ whole genome shotgun (WGS) entry which is preliminary data.</text>
</comment>
<sequence>MKRESSPNYLNGVPELLVLRLLKEREMYGYELVQAIRDATGEAIVLGEGVIYPMLHLLEREGALQSRRQTVAGRSRIYYTLTPAGEKRLTQAATAWTRIHDAVTSVLGVSARG</sequence>
<dbReference type="Proteomes" id="UP001431784">
    <property type="component" value="Unassembled WGS sequence"/>
</dbReference>
<dbReference type="SUPFAM" id="SSF46785">
    <property type="entry name" value="Winged helix' DNA-binding domain"/>
    <property type="match status" value="1"/>
</dbReference>
<dbReference type="PANTHER" id="PTHR33169">
    <property type="entry name" value="PADR-FAMILY TRANSCRIPTIONAL REGULATOR"/>
    <property type="match status" value="1"/>
</dbReference>
<evidence type="ECO:0000259" key="1">
    <source>
        <dbReference type="Pfam" id="PF03551"/>
    </source>
</evidence>
<protein>
    <submittedName>
        <fullName evidence="2">PadR family transcriptional regulator</fullName>
    </submittedName>
</protein>